<dbReference type="PANTHER" id="PTHR43547:SF10">
    <property type="entry name" value="SENSOR HISTIDINE KINASE DCUS"/>
    <property type="match status" value="1"/>
</dbReference>
<organism evidence="6">
    <name type="scientific">Proteinivorax tanatarense</name>
    <dbReference type="NCBI Taxonomy" id="1260629"/>
    <lineage>
        <taxon>Bacteria</taxon>
        <taxon>Bacillati</taxon>
        <taxon>Bacillota</taxon>
        <taxon>Clostridia</taxon>
        <taxon>Eubacteriales</taxon>
        <taxon>Proteinivoracaceae</taxon>
        <taxon>Proteinivorax</taxon>
    </lineage>
</organism>
<dbReference type="GO" id="GO:0000155">
    <property type="term" value="F:phosphorelay sensor kinase activity"/>
    <property type="evidence" value="ECO:0007669"/>
    <property type="project" value="InterPro"/>
</dbReference>
<dbReference type="GO" id="GO:0005524">
    <property type="term" value="F:ATP binding"/>
    <property type="evidence" value="ECO:0007669"/>
    <property type="project" value="UniProtKB-KW"/>
</dbReference>
<dbReference type="Pfam" id="PF14689">
    <property type="entry name" value="SPOB_a"/>
    <property type="match status" value="1"/>
</dbReference>
<gene>
    <name evidence="6" type="ORF">PRVXT_000394</name>
</gene>
<dbReference type="InterPro" id="IPR039506">
    <property type="entry name" value="SPOB_a"/>
</dbReference>
<evidence type="ECO:0000313" key="6">
    <source>
        <dbReference type="EMBL" id="XBX75280.1"/>
    </source>
</evidence>
<evidence type="ECO:0000256" key="4">
    <source>
        <dbReference type="ARBA" id="ARBA00023012"/>
    </source>
</evidence>
<protein>
    <submittedName>
        <fullName evidence="6">ATP-binding protein</fullName>
    </submittedName>
</protein>
<evidence type="ECO:0000256" key="1">
    <source>
        <dbReference type="ARBA" id="ARBA00022553"/>
    </source>
</evidence>
<keyword evidence="6" id="KW-0547">Nucleotide-binding</keyword>
<dbReference type="InterPro" id="IPR016120">
    <property type="entry name" value="Sig_transdc_His_kin_SpoOB"/>
</dbReference>
<name>A0AAU7VMI8_9FIRM</name>
<feature type="domain" description="Histidine kinase" evidence="5">
    <location>
        <begin position="23"/>
        <end position="213"/>
    </location>
</feature>
<dbReference type="AlphaFoldDB" id="A0AAU7VMI8"/>
<evidence type="ECO:0000259" key="5">
    <source>
        <dbReference type="PROSITE" id="PS50109"/>
    </source>
</evidence>
<dbReference type="InterPro" id="IPR005467">
    <property type="entry name" value="His_kinase_dom"/>
</dbReference>
<keyword evidence="6" id="KW-0067">ATP-binding</keyword>
<keyword evidence="2" id="KW-0808">Transferase</keyword>
<dbReference type="EMBL" id="CP158367">
    <property type="protein sequence ID" value="XBX75280.1"/>
    <property type="molecule type" value="Genomic_DNA"/>
</dbReference>
<dbReference type="RefSeq" id="WP_350344025.1">
    <property type="nucleotide sequence ID" value="NZ_CP158367.1"/>
</dbReference>
<dbReference type="InterPro" id="IPR036890">
    <property type="entry name" value="HATPase_C_sf"/>
</dbReference>
<proteinExistence type="predicted"/>
<reference evidence="6" key="2">
    <citation type="submission" date="2024-06" db="EMBL/GenBank/DDBJ databases">
        <authorList>
            <person name="Petrova K.O."/>
            <person name="Toshchakov S.V."/>
            <person name="Boltjanskaja Y.V."/>
            <person name="Kevbrin V."/>
        </authorList>
    </citation>
    <scope>NUCLEOTIDE SEQUENCE</scope>
    <source>
        <strain evidence="6">Z-910T</strain>
    </source>
</reference>
<sequence length="216" mass="24343">MSLVRQRAEELTNMKQMTQALRAQNHEFMNKLHTITGLIQLNEHQSALNYIEKITQARKAIVDALNQRIKVPAIAGLILAKHSKGAERKIDLIIDEEAHISKIPEGALEEDITSIIGNLIDNAMDALAKEDGGKIYLDMYQDNEQFAITVWDNGPGMNDDSLRNCFKKGFSTKGEDRGYGLYIVKTIVEYLNGHIEFKSQEGLCVKVSLPMKRKEV</sequence>
<dbReference type="PROSITE" id="PS50109">
    <property type="entry name" value="HIS_KIN"/>
    <property type="match status" value="1"/>
</dbReference>
<keyword evidence="3" id="KW-0418">Kinase</keyword>
<dbReference type="InterPro" id="IPR003594">
    <property type="entry name" value="HATPase_dom"/>
</dbReference>
<reference evidence="6" key="1">
    <citation type="journal article" date="2013" name="Extremophiles">
        <title>Proteinivorax tanatarense gen. nov., sp. nov., an anaerobic, haloalkaliphilic, proteolytic bacterium isolated from a decaying algal bloom, and proposal of Proteinivoraceae fam. nov.</title>
        <authorList>
            <person name="Kevbrin V."/>
            <person name="Boltyanskaya Y."/>
            <person name="Zhilina T."/>
            <person name="Kolganova T."/>
            <person name="Lavrentjeva E."/>
            <person name="Kuznetsov B."/>
        </authorList>
    </citation>
    <scope>NUCLEOTIDE SEQUENCE</scope>
    <source>
        <strain evidence="6">Z-910T</strain>
    </source>
</reference>
<dbReference type="SUPFAM" id="SSF55890">
    <property type="entry name" value="Sporulation response regulatory protein Spo0B"/>
    <property type="match status" value="1"/>
</dbReference>
<dbReference type="Pfam" id="PF02518">
    <property type="entry name" value="HATPase_c"/>
    <property type="match status" value="1"/>
</dbReference>
<dbReference type="SMART" id="SM00387">
    <property type="entry name" value="HATPase_c"/>
    <property type="match status" value="1"/>
</dbReference>
<dbReference type="Gene3D" id="3.30.565.10">
    <property type="entry name" value="Histidine kinase-like ATPase, C-terminal domain"/>
    <property type="match status" value="1"/>
</dbReference>
<evidence type="ECO:0000256" key="3">
    <source>
        <dbReference type="ARBA" id="ARBA00022777"/>
    </source>
</evidence>
<keyword evidence="4" id="KW-0902">Two-component regulatory system</keyword>
<dbReference type="Gene3D" id="1.10.287.130">
    <property type="match status" value="1"/>
</dbReference>
<dbReference type="SUPFAM" id="SSF55874">
    <property type="entry name" value="ATPase domain of HSP90 chaperone/DNA topoisomerase II/histidine kinase"/>
    <property type="match status" value="1"/>
</dbReference>
<keyword evidence="1" id="KW-0597">Phosphoprotein</keyword>
<dbReference type="PANTHER" id="PTHR43547">
    <property type="entry name" value="TWO-COMPONENT HISTIDINE KINASE"/>
    <property type="match status" value="1"/>
</dbReference>
<accession>A0AAU7VMI8</accession>
<evidence type="ECO:0000256" key="2">
    <source>
        <dbReference type="ARBA" id="ARBA00022679"/>
    </source>
</evidence>